<evidence type="ECO:0000256" key="4">
    <source>
        <dbReference type="PIRSR" id="PIRSR000390-2"/>
    </source>
</evidence>
<dbReference type="AlphaFoldDB" id="A0A7T5VEM4"/>
<dbReference type="InterPro" id="IPR015424">
    <property type="entry name" value="PyrdxlP-dep_Trfase"/>
</dbReference>
<dbReference type="CDD" id="cd00616">
    <property type="entry name" value="AHBA_syn"/>
    <property type="match status" value="1"/>
</dbReference>
<keyword evidence="1 4" id="KW-0663">Pyridoxal phosphate</keyword>
<dbReference type="Proteomes" id="UP000596092">
    <property type="component" value="Chromosome"/>
</dbReference>
<feature type="modified residue" description="N6-(pyridoxal phosphate)lysine" evidence="4">
    <location>
        <position position="181"/>
    </location>
</feature>
<dbReference type="KEGG" id="dog:HP555_11710"/>
<comment type="similarity">
    <text evidence="2 5">Belongs to the DegT/DnrJ/EryC1 family.</text>
</comment>
<keyword evidence="6" id="KW-0032">Aminotransferase</keyword>
<dbReference type="SUPFAM" id="SSF53383">
    <property type="entry name" value="PLP-dependent transferases"/>
    <property type="match status" value="1"/>
</dbReference>
<evidence type="ECO:0000313" key="7">
    <source>
        <dbReference type="Proteomes" id="UP000596092"/>
    </source>
</evidence>
<dbReference type="GO" id="GO:0000271">
    <property type="term" value="P:polysaccharide biosynthetic process"/>
    <property type="evidence" value="ECO:0007669"/>
    <property type="project" value="TreeGrafter"/>
</dbReference>
<gene>
    <name evidence="6" type="ORF">HP555_11710</name>
</gene>
<dbReference type="Gene3D" id="3.40.640.10">
    <property type="entry name" value="Type I PLP-dependent aspartate aminotransferase-like (Major domain)"/>
    <property type="match status" value="1"/>
</dbReference>
<feature type="active site" description="Proton acceptor" evidence="3">
    <location>
        <position position="181"/>
    </location>
</feature>
<dbReference type="EMBL" id="CP054140">
    <property type="protein sequence ID" value="QQG66484.1"/>
    <property type="molecule type" value="Genomic_DNA"/>
</dbReference>
<proteinExistence type="inferred from homology"/>
<dbReference type="PANTHER" id="PTHR30244">
    <property type="entry name" value="TRANSAMINASE"/>
    <property type="match status" value="1"/>
</dbReference>
<dbReference type="GO" id="GO:0008483">
    <property type="term" value="F:transaminase activity"/>
    <property type="evidence" value="ECO:0007669"/>
    <property type="project" value="UniProtKB-KW"/>
</dbReference>
<evidence type="ECO:0000256" key="5">
    <source>
        <dbReference type="RuleBase" id="RU004508"/>
    </source>
</evidence>
<accession>A0A7T5VEM4</accession>
<organism evidence="6 7">
    <name type="scientific">Desulfobulbus oligotrophicus</name>
    <dbReference type="NCBI Taxonomy" id="1909699"/>
    <lineage>
        <taxon>Bacteria</taxon>
        <taxon>Pseudomonadati</taxon>
        <taxon>Thermodesulfobacteriota</taxon>
        <taxon>Desulfobulbia</taxon>
        <taxon>Desulfobulbales</taxon>
        <taxon>Desulfobulbaceae</taxon>
        <taxon>Desulfobulbus</taxon>
    </lineage>
</organism>
<keyword evidence="6" id="KW-0808">Transferase</keyword>
<dbReference type="GO" id="GO:0030170">
    <property type="term" value="F:pyridoxal phosphate binding"/>
    <property type="evidence" value="ECO:0007669"/>
    <property type="project" value="TreeGrafter"/>
</dbReference>
<dbReference type="Pfam" id="PF01041">
    <property type="entry name" value="DegT_DnrJ_EryC1"/>
    <property type="match status" value="1"/>
</dbReference>
<keyword evidence="7" id="KW-1185">Reference proteome</keyword>
<reference evidence="6 7" key="1">
    <citation type="submission" date="2020-05" db="EMBL/GenBank/DDBJ databases">
        <title>Complete genome of Desulfobulbus oligotrophicus.</title>
        <authorList>
            <person name="Podar M."/>
        </authorList>
    </citation>
    <scope>NUCLEOTIDE SEQUENCE [LARGE SCALE GENOMIC DNA]</scope>
    <source>
        <strain evidence="6 7">Prop6</strain>
    </source>
</reference>
<evidence type="ECO:0000313" key="6">
    <source>
        <dbReference type="EMBL" id="QQG66484.1"/>
    </source>
</evidence>
<protein>
    <submittedName>
        <fullName evidence="6">DegT/DnrJ/EryC1/StrS family aminotransferase</fullName>
    </submittedName>
</protein>
<dbReference type="InterPro" id="IPR000653">
    <property type="entry name" value="DegT/StrS_aminotransferase"/>
</dbReference>
<dbReference type="PANTHER" id="PTHR30244:SF9">
    <property type="entry name" value="PROTEIN RV3402C"/>
    <property type="match status" value="1"/>
</dbReference>
<sequence length="362" mass="40256">MIPVTKTTLPDFDDFASHLKDVWHTAVLTNNGPLVKHLSAALAETLGVEHIQLVSNGTLAIQLAIKALDLRGEIITTPYSYVATTNAILWEGCTPVFVDVAPQSFCIDANLIEAAITKKTTAILATHVYGYPCDVVRIQEIANRHNLKVIYDAAHAFGVRLNEESLLRHGDCSTLSFHATKLFHTAEGGAVVCRDEKVAKRVFLMSKFGHVGEDEYLDLGINAKMSELHAAMGLAVLPKVDEIIAARCERSGWYDRYLADLKLQRPGVVNGLEYNYAYYPVVFNTHESMMAARKLLQAHNIFPRRYFHPSLNTLPFLHKNLQKPCPVSESLSQRVLALPLYVTLTRQEVNMISSCIKNAITV</sequence>
<name>A0A7T5VEM4_9BACT</name>
<evidence type="ECO:0000256" key="1">
    <source>
        <dbReference type="ARBA" id="ARBA00022898"/>
    </source>
</evidence>
<evidence type="ECO:0000256" key="2">
    <source>
        <dbReference type="ARBA" id="ARBA00037999"/>
    </source>
</evidence>
<dbReference type="InterPro" id="IPR015421">
    <property type="entry name" value="PyrdxlP-dep_Trfase_major"/>
</dbReference>
<dbReference type="PIRSF" id="PIRSF000390">
    <property type="entry name" value="PLP_StrS"/>
    <property type="match status" value="1"/>
</dbReference>
<dbReference type="RefSeq" id="WP_199262705.1">
    <property type="nucleotide sequence ID" value="NZ_CP054140.1"/>
</dbReference>
<evidence type="ECO:0000256" key="3">
    <source>
        <dbReference type="PIRSR" id="PIRSR000390-1"/>
    </source>
</evidence>